<dbReference type="CDD" id="cd18793">
    <property type="entry name" value="SF2_C_SNF"/>
    <property type="match status" value="1"/>
</dbReference>
<keyword evidence="8" id="KW-0067">ATP-binding</keyword>
<dbReference type="PANTHER" id="PTHR45626">
    <property type="entry name" value="TRANSCRIPTION TERMINATION FACTOR 2-RELATED"/>
    <property type="match status" value="1"/>
</dbReference>
<evidence type="ECO:0000256" key="3">
    <source>
        <dbReference type="ARBA" id="ARBA00022741"/>
    </source>
</evidence>
<dbReference type="InterPro" id="IPR038718">
    <property type="entry name" value="SNF2-like_sf"/>
</dbReference>
<keyword evidence="4 9" id="KW-0863">Zinc-finger</keyword>
<feature type="compositionally biased region" description="Low complexity" evidence="10">
    <location>
        <begin position="9"/>
        <end position="36"/>
    </location>
</feature>
<sequence>MDKSRLLDALDSSMSPSSSLLGLSSTPRTPLTSLHLMPTSTPDKEAVLEARLTQMKKSQNTMRPMQADGDAQLILGPTPNLPVGTPKGSGRVVAGGGGFALNYNEDAPIRAIDIGGADQHLRMAEFVTQTINNVSHGITVKSAVEKLELEDANDVLPGMNVRLLPHQLIGVSWMLEKEHSKDKGGILADDMGLGKTVQMIATMAMNQPSVEDDDSGKTTLIIVPAALMQQWKEEIESKTNGIMSVHVHHGKDKLKKRSEIRQYDVIITTYQTLNGDFDIPKDLPTEEEADWLSKNGGILARTRFFRAVADEAQFIRNRATRSSISLAHVQATYRWMLTGTPVTNTLHVLSSDSADIYGLLRFGHFRPWNDWNDFNGYVAKMQVEDPPVAGQRAQTILAPLLLRRTKDSKLEGEPILKLKPKHIELIKLDFSLDERECYESFERQSKMRLNKFIRERTLVKNHSFVLVMILRLRQLCCHPYLILSQTDKYDDPTALMGGDVEKERDRAVKAKGRHWVEGILREFLIRARSNEILDYDDEAADTASCPVCNEMFTPENGRILMCGHQVCFECILDLRNSPMQHNGIFGEGTEKENLEEEKRFEDANAKGYRKCPTCNTMLDMGPEKIFKAAAFEPTDEEINKYAESERRRRRGRSSYSSQKLPGFKKKKAATYGSSEDEGDSDGPMSEKVFEAKGLDDSDDDLPDLAEIMRPSKKQKIEKTENFDDDIIDLTMDDISMPIFSSPRKPSQSSKNKRKSPLSKKSKGKSNDERDEGSSENGGLSKALVATWSKGDDDMEPSVKMLQLVEYIKKWEALGDKTICYSQWTSMLDLIEVAFSRYGIRNLRFDGKMDRNSRERTLSQFKKPDGPKVILISIKSGGVGLNLVAANRIVNMDLSWNYATESQAYDRAHRLGQEKPVYVKRLVVRDTIEERLLQLQDVKVGLAEAALGEGSGTKLNKLSMKDIKFLFGMTKNHHGNNNNRVPQGDDHDDDDDEE</sequence>
<protein>
    <submittedName>
        <fullName evidence="14">Uncharacterized protein</fullName>
    </submittedName>
</protein>
<feature type="region of interest" description="Disordered" evidence="10">
    <location>
        <begin position="736"/>
        <end position="779"/>
    </location>
</feature>
<keyword evidence="6" id="KW-0347">Helicase</keyword>
<dbReference type="PANTHER" id="PTHR45626:SF16">
    <property type="entry name" value="ATP-DEPENDENT HELICASE ULS1"/>
    <property type="match status" value="1"/>
</dbReference>
<dbReference type="InterPro" id="IPR001841">
    <property type="entry name" value="Znf_RING"/>
</dbReference>
<feature type="domain" description="Helicase ATP-binding" evidence="12">
    <location>
        <begin position="176"/>
        <end position="359"/>
    </location>
</feature>
<evidence type="ECO:0000313" key="15">
    <source>
        <dbReference type="Proteomes" id="UP000053593"/>
    </source>
</evidence>
<dbReference type="GO" id="GO:0000724">
    <property type="term" value="P:double-strand break repair via homologous recombination"/>
    <property type="evidence" value="ECO:0007669"/>
    <property type="project" value="TreeGrafter"/>
</dbReference>
<dbReference type="GO" id="GO:0004386">
    <property type="term" value="F:helicase activity"/>
    <property type="evidence" value="ECO:0007669"/>
    <property type="project" value="UniProtKB-KW"/>
</dbReference>
<dbReference type="SMART" id="SM00487">
    <property type="entry name" value="DEXDc"/>
    <property type="match status" value="1"/>
</dbReference>
<dbReference type="InterPro" id="IPR027417">
    <property type="entry name" value="P-loop_NTPase"/>
</dbReference>
<keyword evidence="2" id="KW-0479">Metal-binding</keyword>
<dbReference type="Pfam" id="PF00176">
    <property type="entry name" value="SNF2-rel_dom"/>
    <property type="match status" value="1"/>
</dbReference>
<dbReference type="InterPro" id="IPR001650">
    <property type="entry name" value="Helicase_C-like"/>
</dbReference>
<evidence type="ECO:0000259" key="12">
    <source>
        <dbReference type="PROSITE" id="PS51192"/>
    </source>
</evidence>
<keyword evidence="5" id="KW-0378">Hydrolase</keyword>
<evidence type="ECO:0000256" key="10">
    <source>
        <dbReference type="SAM" id="MobiDB-lite"/>
    </source>
</evidence>
<dbReference type="PROSITE" id="PS50089">
    <property type="entry name" value="ZF_RING_2"/>
    <property type="match status" value="1"/>
</dbReference>
<dbReference type="InterPro" id="IPR049730">
    <property type="entry name" value="SNF2/RAD54-like_C"/>
</dbReference>
<evidence type="ECO:0000256" key="9">
    <source>
        <dbReference type="PROSITE-ProRule" id="PRU00175"/>
    </source>
</evidence>
<reference evidence="14 15" key="1">
    <citation type="submission" date="2014-04" db="EMBL/GenBank/DDBJ databases">
        <title>Evolutionary Origins and Diversification of the Mycorrhizal Mutualists.</title>
        <authorList>
            <consortium name="DOE Joint Genome Institute"/>
            <consortium name="Mycorrhizal Genomics Consortium"/>
            <person name="Kohler A."/>
            <person name="Kuo A."/>
            <person name="Nagy L.G."/>
            <person name="Floudas D."/>
            <person name="Copeland A."/>
            <person name="Barry K.W."/>
            <person name="Cichocki N."/>
            <person name="Veneault-Fourrey C."/>
            <person name="LaButti K."/>
            <person name="Lindquist E.A."/>
            <person name="Lipzen A."/>
            <person name="Lundell T."/>
            <person name="Morin E."/>
            <person name="Murat C."/>
            <person name="Riley R."/>
            <person name="Ohm R."/>
            <person name="Sun H."/>
            <person name="Tunlid A."/>
            <person name="Henrissat B."/>
            <person name="Grigoriev I.V."/>
            <person name="Hibbett D.S."/>
            <person name="Martin F."/>
        </authorList>
    </citation>
    <scope>NUCLEOTIDE SEQUENCE [LARGE SCALE GENOMIC DNA]</scope>
    <source>
        <strain evidence="14 15">FD-317 M1</strain>
    </source>
</reference>
<comment type="similarity">
    <text evidence="1">Belongs to the SNF2/RAD54 helicase family.</text>
</comment>
<dbReference type="EMBL" id="KN834790">
    <property type="protein sequence ID" value="KIK57545.1"/>
    <property type="molecule type" value="Genomic_DNA"/>
</dbReference>
<dbReference type="PROSITE" id="PS51192">
    <property type="entry name" value="HELICASE_ATP_BIND_1"/>
    <property type="match status" value="1"/>
</dbReference>
<dbReference type="Gene3D" id="3.40.50.10810">
    <property type="entry name" value="Tandem AAA-ATPase domain"/>
    <property type="match status" value="1"/>
</dbReference>
<dbReference type="Gene3D" id="3.40.50.300">
    <property type="entry name" value="P-loop containing nucleotide triphosphate hydrolases"/>
    <property type="match status" value="1"/>
</dbReference>
<evidence type="ECO:0000256" key="1">
    <source>
        <dbReference type="ARBA" id="ARBA00007025"/>
    </source>
</evidence>
<dbReference type="GO" id="GO:0005634">
    <property type="term" value="C:nucleus"/>
    <property type="evidence" value="ECO:0007669"/>
    <property type="project" value="TreeGrafter"/>
</dbReference>
<evidence type="ECO:0000256" key="4">
    <source>
        <dbReference type="ARBA" id="ARBA00022771"/>
    </source>
</evidence>
<keyword evidence="15" id="KW-1185">Reference proteome</keyword>
<gene>
    <name evidence="14" type="ORF">GYMLUDRAFT_203637</name>
</gene>
<dbReference type="OrthoDB" id="423559at2759"/>
<feature type="region of interest" description="Disordered" evidence="10">
    <location>
        <begin position="971"/>
        <end position="993"/>
    </location>
</feature>
<dbReference type="InterPro" id="IPR017907">
    <property type="entry name" value="Znf_RING_CS"/>
</dbReference>
<evidence type="ECO:0000256" key="7">
    <source>
        <dbReference type="ARBA" id="ARBA00022833"/>
    </source>
</evidence>
<dbReference type="InterPro" id="IPR013083">
    <property type="entry name" value="Znf_RING/FYVE/PHD"/>
</dbReference>
<evidence type="ECO:0000256" key="5">
    <source>
        <dbReference type="ARBA" id="ARBA00022801"/>
    </source>
</evidence>
<dbReference type="InterPro" id="IPR014001">
    <property type="entry name" value="Helicase_ATP-bd"/>
</dbReference>
<evidence type="ECO:0000256" key="6">
    <source>
        <dbReference type="ARBA" id="ARBA00022806"/>
    </source>
</evidence>
<feature type="region of interest" description="Disordered" evidence="10">
    <location>
        <begin position="641"/>
        <end position="686"/>
    </location>
</feature>
<dbReference type="GO" id="GO:0016787">
    <property type="term" value="F:hydrolase activity"/>
    <property type="evidence" value="ECO:0007669"/>
    <property type="project" value="UniProtKB-KW"/>
</dbReference>
<dbReference type="SUPFAM" id="SSF52540">
    <property type="entry name" value="P-loop containing nucleoside triphosphate hydrolases"/>
    <property type="match status" value="2"/>
</dbReference>
<proteinExistence type="inferred from homology"/>
<organism evidence="14 15">
    <name type="scientific">Collybiopsis luxurians FD-317 M1</name>
    <dbReference type="NCBI Taxonomy" id="944289"/>
    <lineage>
        <taxon>Eukaryota</taxon>
        <taxon>Fungi</taxon>
        <taxon>Dikarya</taxon>
        <taxon>Basidiomycota</taxon>
        <taxon>Agaricomycotina</taxon>
        <taxon>Agaricomycetes</taxon>
        <taxon>Agaricomycetidae</taxon>
        <taxon>Agaricales</taxon>
        <taxon>Marasmiineae</taxon>
        <taxon>Omphalotaceae</taxon>
        <taxon>Collybiopsis</taxon>
        <taxon>Collybiopsis luxurians</taxon>
    </lineage>
</organism>
<dbReference type="PROSITE" id="PS00518">
    <property type="entry name" value="ZF_RING_1"/>
    <property type="match status" value="1"/>
</dbReference>
<feature type="region of interest" description="Disordered" evidence="10">
    <location>
        <begin position="1"/>
        <end position="39"/>
    </location>
</feature>
<evidence type="ECO:0000259" key="13">
    <source>
        <dbReference type="PROSITE" id="PS51194"/>
    </source>
</evidence>
<evidence type="ECO:0000259" key="11">
    <source>
        <dbReference type="PROSITE" id="PS50089"/>
    </source>
</evidence>
<dbReference type="GO" id="GO:0008270">
    <property type="term" value="F:zinc ion binding"/>
    <property type="evidence" value="ECO:0007669"/>
    <property type="project" value="UniProtKB-KW"/>
</dbReference>
<evidence type="ECO:0000313" key="14">
    <source>
        <dbReference type="EMBL" id="KIK57545.1"/>
    </source>
</evidence>
<name>A0A0D0B2Z8_9AGAR</name>
<feature type="domain" description="Helicase C-terminal" evidence="13">
    <location>
        <begin position="802"/>
        <end position="958"/>
    </location>
</feature>
<evidence type="ECO:0000256" key="8">
    <source>
        <dbReference type="ARBA" id="ARBA00022840"/>
    </source>
</evidence>
<dbReference type="SUPFAM" id="SSF57850">
    <property type="entry name" value="RING/U-box"/>
    <property type="match status" value="1"/>
</dbReference>
<dbReference type="SMART" id="SM00490">
    <property type="entry name" value="HELICc"/>
    <property type="match status" value="1"/>
</dbReference>
<accession>A0A0D0B2Z8</accession>
<dbReference type="Gene3D" id="3.30.40.10">
    <property type="entry name" value="Zinc/RING finger domain, C3HC4 (zinc finger)"/>
    <property type="match status" value="1"/>
</dbReference>
<keyword evidence="3" id="KW-0547">Nucleotide-binding</keyword>
<dbReference type="CDD" id="cd18008">
    <property type="entry name" value="DEXDc_SHPRH-like"/>
    <property type="match status" value="1"/>
</dbReference>
<dbReference type="SMART" id="SM00184">
    <property type="entry name" value="RING"/>
    <property type="match status" value="1"/>
</dbReference>
<feature type="domain" description="RING-type" evidence="11">
    <location>
        <begin position="545"/>
        <end position="615"/>
    </location>
</feature>
<dbReference type="PROSITE" id="PS51194">
    <property type="entry name" value="HELICASE_CTER"/>
    <property type="match status" value="1"/>
</dbReference>
<dbReference type="HOGENOM" id="CLU_000315_2_8_1"/>
<dbReference type="GO" id="GO:0005524">
    <property type="term" value="F:ATP binding"/>
    <property type="evidence" value="ECO:0007669"/>
    <property type="project" value="UniProtKB-KW"/>
</dbReference>
<evidence type="ECO:0000256" key="2">
    <source>
        <dbReference type="ARBA" id="ARBA00022723"/>
    </source>
</evidence>
<keyword evidence="7" id="KW-0862">Zinc</keyword>
<dbReference type="Proteomes" id="UP000053593">
    <property type="component" value="Unassembled WGS sequence"/>
</dbReference>
<dbReference type="Pfam" id="PF00271">
    <property type="entry name" value="Helicase_C"/>
    <property type="match status" value="1"/>
</dbReference>
<feature type="compositionally biased region" description="Basic residues" evidence="10">
    <location>
        <begin position="750"/>
        <end position="763"/>
    </location>
</feature>
<dbReference type="InterPro" id="IPR050628">
    <property type="entry name" value="SNF2_RAD54_helicase_TF"/>
</dbReference>
<dbReference type="GO" id="GO:0008094">
    <property type="term" value="F:ATP-dependent activity, acting on DNA"/>
    <property type="evidence" value="ECO:0007669"/>
    <property type="project" value="TreeGrafter"/>
</dbReference>
<dbReference type="AlphaFoldDB" id="A0A0D0B2Z8"/>
<dbReference type="InterPro" id="IPR000330">
    <property type="entry name" value="SNF2_N"/>
</dbReference>
<dbReference type="GO" id="GO:0005737">
    <property type="term" value="C:cytoplasm"/>
    <property type="evidence" value="ECO:0007669"/>
    <property type="project" value="TreeGrafter"/>
</dbReference>